<dbReference type="RefSeq" id="WP_092151104.1">
    <property type="nucleotide sequence ID" value="NZ_LT629700.1"/>
</dbReference>
<feature type="region of interest" description="Disordered" evidence="1">
    <location>
        <begin position="35"/>
        <end position="63"/>
    </location>
</feature>
<dbReference type="Proteomes" id="UP000199350">
    <property type="component" value="Chromosome I"/>
</dbReference>
<protein>
    <submittedName>
        <fullName evidence="2">Uncharacterized protein</fullName>
    </submittedName>
</protein>
<dbReference type="EMBL" id="LT629700">
    <property type="protein sequence ID" value="SDM03514.1"/>
    <property type="molecule type" value="Genomic_DNA"/>
</dbReference>
<dbReference type="AlphaFoldDB" id="A0A1G9PXP0"/>
<organism evidence="2 3">
    <name type="scientific">Corynebacterium mycetoides</name>
    <dbReference type="NCBI Taxonomy" id="38302"/>
    <lineage>
        <taxon>Bacteria</taxon>
        <taxon>Bacillati</taxon>
        <taxon>Actinomycetota</taxon>
        <taxon>Actinomycetes</taxon>
        <taxon>Mycobacteriales</taxon>
        <taxon>Corynebacteriaceae</taxon>
        <taxon>Corynebacterium</taxon>
    </lineage>
</organism>
<gene>
    <name evidence="2" type="ORF">SAMN04488535_1653</name>
</gene>
<evidence type="ECO:0000313" key="2">
    <source>
        <dbReference type="EMBL" id="SDM03514.1"/>
    </source>
</evidence>
<evidence type="ECO:0000313" key="3">
    <source>
        <dbReference type="Proteomes" id="UP000199350"/>
    </source>
</evidence>
<name>A0A1G9PXP0_9CORY</name>
<reference evidence="3" key="1">
    <citation type="submission" date="2016-10" db="EMBL/GenBank/DDBJ databases">
        <authorList>
            <person name="Varghese N."/>
            <person name="Submissions S."/>
        </authorList>
    </citation>
    <scope>NUCLEOTIDE SEQUENCE [LARGE SCALE GENOMIC DNA]</scope>
    <source>
        <strain evidence="3">DSM 20632</strain>
    </source>
</reference>
<keyword evidence="3" id="KW-1185">Reference proteome</keyword>
<proteinExistence type="predicted"/>
<accession>A0A1G9PXP0</accession>
<evidence type="ECO:0000256" key="1">
    <source>
        <dbReference type="SAM" id="MobiDB-lite"/>
    </source>
</evidence>
<sequence length="63" mass="6090">MSILSDLLIHIVAVLGEKLSSAIDFDSIIAGLSSEGGSSAADTADAATTATTTATATPAPAAQ</sequence>
<dbReference type="STRING" id="38302.SAMN04488535_1653"/>